<gene>
    <name evidence="6" type="ORF">Fot_33546</name>
</gene>
<keyword evidence="3" id="KW-0472">Membrane</keyword>
<dbReference type="PANTHER" id="PTHR32401">
    <property type="entry name" value="CONCANAVALIN A-LIKE LECTIN FAMILY PROTEIN"/>
    <property type="match status" value="1"/>
</dbReference>
<feature type="transmembrane region" description="Helical" evidence="3">
    <location>
        <begin position="287"/>
        <end position="309"/>
    </location>
</feature>
<organism evidence="6 7">
    <name type="scientific">Forsythia ovata</name>
    <dbReference type="NCBI Taxonomy" id="205694"/>
    <lineage>
        <taxon>Eukaryota</taxon>
        <taxon>Viridiplantae</taxon>
        <taxon>Streptophyta</taxon>
        <taxon>Embryophyta</taxon>
        <taxon>Tracheophyta</taxon>
        <taxon>Spermatophyta</taxon>
        <taxon>Magnoliopsida</taxon>
        <taxon>eudicotyledons</taxon>
        <taxon>Gunneridae</taxon>
        <taxon>Pentapetalae</taxon>
        <taxon>asterids</taxon>
        <taxon>lamiids</taxon>
        <taxon>Lamiales</taxon>
        <taxon>Oleaceae</taxon>
        <taxon>Forsythieae</taxon>
        <taxon>Forsythia</taxon>
    </lineage>
</organism>
<dbReference type="PANTHER" id="PTHR32401:SF16">
    <property type="entry name" value="CONCANAVALIN A-LIKE LECTIN FAMILY PROTEIN"/>
    <property type="match status" value="1"/>
</dbReference>
<keyword evidence="4" id="KW-0732">Signal</keyword>
<dbReference type="AlphaFoldDB" id="A0ABD1TAZ9"/>
<keyword evidence="2" id="KW-0430">Lectin</keyword>
<dbReference type="InterPro" id="IPR019825">
    <property type="entry name" value="Lectin_legB_Mn/Ca_BS"/>
</dbReference>
<dbReference type="CDD" id="cd06899">
    <property type="entry name" value="lectin_legume_LecRK_Arcelin_ConA"/>
    <property type="match status" value="1"/>
</dbReference>
<dbReference type="EMBL" id="JBFOLJ010000009">
    <property type="protein sequence ID" value="KAL2509899.1"/>
    <property type="molecule type" value="Genomic_DNA"/>
</dbReference>
<dbReference type="Pfam" id="PF00139">
    <property type="entry name" value="Lectin_legB"/>
    <property type="match status" value="1"/>
</dbReference>
<evidence type="ECO:0000256" key="2">
    <source>
        <dbReference type="ARBA" id="ARBA00022734"/>
    </source>
</evidence>
<dbReference type="Proteomes" id="UP001604277">
    <property type="component" value="Unassembled WGS sequence"/>
</dbReference>
<keyword evidence="7" id="KW-1185">Reference proteome</keyword>
<evidence type="ECO:0000259" key="5">
    <source>
        <dbReference type="Pfam" id="PF00139"/>
    </source>
</evidence>
<dbReference type="InterPro" id="IPR013320">
    <property type="entry name" value="ConA-like_dom_sf"/>
</dbReference>
<sequence length="345" mass="38991">MAAFSASRYFMALFLLMNLYLKVQAEDIKNISFSFKNFGEDSHFESQLALYGDAKVINDSMSIQITSSVVFSAGSVVYKKPIKVVEGNKRKMVSFSMYFVFSMMYRENGERLAFVMIPNGFPLNVFEGGSIWLLGERKFRFVAVEFDTLSNHVGVDIDSLMSVKVSNVSSINLVLNSGERLQCWIDYVAVSKRLEVRLSKLSDIRPVDPLLSYPVDLSRMWKEEEVFVGISSSSGNSSQKCNVYSWSFRTRSTPQWMHSEPLDPEAFREKGEVLVDVHKRSDCGMRILAALIFGIGCGALGAFIVLYFWTIFGNRHPVVPQEFAMQPKEFEYNRSNVAVGFGLGI</sequence>
<feature type="signal peptide" evidence="4">
    <location>
        <begin position="1"/>
        <end position="25"/>
    </location>
</feature>
<proteinExistence type="inferred from homology"/>
<comment type="caution">
    <text evidence="6">The sequence shown here is derived from an EMBL/GenBank/DDBJ whole genome shotgun (WGS) entry which is preliminary data.</text>
</comment>
<dbReference type="PROSITE" id="PS00307">
    <property type="entry name" value="LECTIN_LEGUME_BETA"/>
    <property type="match status" value="1"/>
</dbReference>
<feature type="domain" description="Legume lectin" evidence="5">
    <location>
        <begin position="31"/>
        <end position="261"/>
    </location>
</feature>
<evidence type="ECO:0000313" key="7">
    <source>
        <dbReference type="Proteomes" id="UP001604277"/>
    </source>
</evidence>
<dbReference type="SUPFAM" id="SSF49899">
    <property type="entry name" value="Concanavalin A-like lectins/glucanases"/>
    <property type="match status" value="1"/>
</dbReference>
<protein>
    <submittedName>
        <fullName evidence="6">Concanavalin A-like lectin family protein</fullName>
    </submittedName>
</protein>
<evidence type="ECO:0000256" key="3">
    <source>
        <dbReference type="SAM" id="Phobius"/>
    </source>
</evidence>
<evidence type="ECO:0000256" key="4">
    <source>
        <dbReference type="SAM" id="SignalP"/>
    </source>
</evidence>
<dbReference type="InterPro" id="IPR001220">
    <property type="entry name" value="Legume_lectin_dom"/>
</dbReference>
<reference evidence="7" key="1">
    <citation type="submission" date="2024-07" db="EMBL/GenBank/DDBJ databases">
        <title>Two chromosome-level genome assemblies of Korean endemic species Abeliophyllum distichum and Forsythia ovata (Oleaceae).</title>
        <authorList>
            <person name="Jang H."/>
        </authorList>
    </citation>
    <scope>NUCLEOTIDE SEQUENCE [LARGE SCALE GENOMIC DNA]</scope>
</reference>
<dbReference type="InterPro" id="IPR050258">
    <property type="entry name" value="Leguminous_Lectin"/>
</dbReference>
<keyword evidence="3" id="KW-0812">Transmembrane</keyword>
<name>A0ABD1TAZ9_9LAMI</name>
<dbReference type="GO" id="GO:0030246">
    <property type="term" value="F:carbohydrate binding"/>
    <property type="evidence" value="ECO:0007669"/>
    <property type="project" value="UniProtKB-KW"/>
</dbReference>
<keyword evidence="3" id="KW-1133">Transmembrane helix</keyword>
<feature type="chain" id="PRO_5044804860" evidence="4">
    <location>
        <begin position="26"/>
        <end position="345"/>
    </location>
</feature>
<comment type="similarity">
    <text evidence="1">Belongs to the leguminous lectin family.</text>
</comment>
<accession>A0ABD1TAZ9</accession>
<evidence type="ECO:0000256" key="1">
    <source>
        <dbReference type="ARBA" id="ARBA00007606"/>
    </source>
</evidence>
<dbReference type="Gene3D" id="2.60.120.200">
    <property type="match status" value="1"/>
</dbReference>
<evidence type="ECO:0000313" key="6">
    <source>
        <dbReference type="EMBL" id="KAL2509899.1"/>
    </source>
</evidence>